<dbReference type="GO" id="GO:0035438">
    <property type="term" value="F:cyclic-di-GMP binding"/>
    <property type="evidence" value="ECO:0007669"/>
    <property type="project" value="InterPro"/>
</dbReference>
<protein>
    <submittedName>
        <fullName evidence="3">PilZ domain protein</fullName>
    </submittedName>
</protein>
<dbReference type="EMBL" id="CP036279">
    <property type="protein sequence ID" value="QDU64527.1"/>
    <property type="molecule type" value="Genomic_DNA"/>
</dbReference>
<sequence length="121" mass="13895">MPDHCDHSEHQRGPTRLLFKPKGGEKRRQAERITTRRSVLLRIGDDTHHVSLLDLSPTGSRVLNNAQLPIETRVVIDLLPEITLDATIRWCKTDVDGFQLGVHFDEPLAFETVWKVRAHRD</sequence>
<evidence type="ECO:0000259" key="2">
    <source>
        <dbReference type="Pfam" id="PF07238"/>
    </source>
</evidence>
<name>A0A518BC49_9BACT</name>
<keyword evidence="4" id="KW-1185">Reference proteome</keyword>
<feature type="region of interest" description="Disordered" evidence="1">
    <location>
        <begin position="1"/>
        <end position="31"/>
    </location>
</feature>
<dbReference type="InterPro" id="IPR009875">
    <property type="entry name" value="PilZ_domain"/>
</dbReference>
<dbReference type="Gene3D" id="2.40.10.220">
    <property type="entry name" value="predicted glycosyltransferase like domains"/>
    <property type="match status" value="1"/>
</dbReference>
<dbReference type="AlphaFoldDB" id="A0A518BC49"/>
<dbReference type="Pfam" id="PF07238">
    <property type="entry name" value="PilZ"/>
    <property type="match status" value="1"/>
</dbReference>
<reference evidence="3 4" key="1">
    <citation type="submission" date="2019-02" db="EMBL/GenBank/DDBJ databases">
        <title>Deep-cultivation of Planctomycetes and their phenomic and genomic characterization uncovers novel biology.</title>
        <authorList>
            <person name="Wiegand S."/>
            <person name="Jogler M."/>
            <person name="Boedeker C."/>
            <person name="Pinto D."/>
            <person name="Vollmers J."/>
            <person name="Rivas-Marin E."/>
            <person name="Kohn T."/>
            <person name="Peeters S.H."/>
            <person name="Heuer A."/>
            <person name="Rast P."/>
            <person name="Oberbeckmann S."/>
            <person name="Bunk B."/>
            <person name="Jeske O."/>
            <person name="Meyerdierks A."/>
            <person name="Storesund J.E."/>
            <person name="Kallscheuer N."/>
            <person name="Luecker S."/>
            <person name="Lage O.M."/>
            <person name="Pohl T."/>
            <person name="Merkel B.J."/>
            <person name="Hornburger P."/>
            <person name="Mueller R.-W."/>
            <person name="Bruemmer F."/>
            <person name="Labrenz M."/>
            <person name="Spormann A.M."/>
            <person name="Op den Camp H."/>
            <person name="Overmann J."/>
            <person name="Amann R."/>
            <person name="Jetten M.S.M."/>
            <person name="Mascher T."/>
            <person name="Medema M.H."/>
            <person name="Devos D.P."/>
            <person name="Kaster A.-K."/>
            <person name="Ovreas L."/>
            <person name="Rohde M."/>
            <person name="Galperin M.Y."/>
            <person name="Jogler C."/>
        </authorList>
    </citation>
    <scope>NUCLEOTIDE SEQUENCE [LARGE SCALE GENOMIC DNA]</scope>
    <source>
        <strain evidence="3 4">Pan216</strain>
    </source>
</reference>
<feature type="domain" description="PilZ" evidence="2">
    <location>
        <begin position="27"/>
        <end position="106"/>
    </location>
</feature>
<evidence type="ECO:0000313" key="3">
    <source>
        <dbReference type="EMBL" id="QDU64527.1"/>
    </source>
</evidence>
<dbReference type="SUPFAM" id="SSF141371">
    <property type="entry name" value="PilZ domain-like"/>
    <property type="match status" value="1"/>
</dbReference>
<feature type="compositionally biased region" description="Basic and acidic residues" evidence="1">
    <location>
        <begin position="1"/>
        <end position="12"/>
    </location>
</feature>
<dbReference type="Proteomes" id="UP000317093">
    <property type="component" value="Chromosome"/>
</dbReference>
<accession>A0A518BC49</accession>
<gene>
    <name evidence="3" type="ORF">Pan216_54170</name>
</gene>
<proteinExistence type="predicted"/>
<organism evidence="3 4">
    <name type="scientific">Kolteria novifilia</name>
    <dbReference type="NCBI Taxonomy" id="2527975"/>
    <lineage>
        <taxon>Bacteria</taxon>
        <taxon>Pseudomonadati</taxon>
        <taxon>Planctomycetota</taxon>
        <taxon>Planctomycetia</taxon>
        <taxon>Kolteriales</taxon>
        <taxon>Kolteriaceae</taxon>
        <taxon>Kolteria</taxon>
    </lineage>
</organism>
<evidence type="ECO:0000313" key="4">
    <source>
        <dbReference type="Proteomes" id="UP000317093"/>
    </source>
</evidence>
<evidence type="ECO:0000256" key="1">
    <source>
        <dbReference type="SAM" id="MobiDB-lite"/>
    </source>
</evidence>
<feature type="compositionally biased region" description="Basic and acidic residues" evidence="1">
    <location>
        <begin position="22"/>
        <end position="31"/>
    </location>
</feature>
<dbReference type="KEGG" id="knv:Pan216_54170"/>